<dbReference type="Gene3D" id="1.10.510.10">
    <property type="entry name" value="Transferase(Phosphotransferase) domain 1"/>
    <property type="match status" value="1"/>
</dbReference>
<name>A0AAD3HFD9_9STRA</name>
<dbReference type="SMART" id="SM00220">
    <property type="entry name" value="S_TKc"/>
    <property type="match status" value="1"/>
</dbReference>
<evidence type="ECO:0000259" key="7">
    <source>
        <dbReference type="PROSITE" id="PS50003"/>
    </source>
</evidence>
<feature type="region of interest" description="Disordered" evidence="6">
    <location>
        <begin position="115"/>
        <end position="135"/>
    </location>
</feature>
<keyword evidence="3" id="KW-0547">Nucleotide-binding</keyword>
<dbReference type="Pfam" id="PF00169">
    <property type="entry name" value="PH"/>
    <property type="match status" value="1"/>
</dbReference>
<dbReference type="InterPro" id="IPR011009">
    <property type="entry name" value="Kinase-like_dom_sf"/>
</dbReference>
<evidence type="ECO:0000256" key="1">
    <source>
        <dbReference type="ARBA" id="ARBA00022527"/>
    </source>
</evidence>
<organism evidence="9 10">
    <name type="scientific">Chaetoceros tenuissimus</name>
    <dbReference type="NCBI Taxonomy" id="426638"/>
    <lineage>
        <taxon>Eukaryota</taxon>
        <taxon>Sar</taxon>
        <taxon>Stramenopiles</taxon>
        <taxon>Ochrophyta</taxon>
        <taxon>Bacillariophyta</taxon>
        <taxon>Coscinodiscophyceae</taxon>
        <taxon>Chaetocerotophycidae</taxon>
        <taxon>Chaetocerotales</taxon>
        <taxon>Chaetocerotaceae</taxon>
        <taxon>Chaetoceros</taxon>
    </lineage>
</organism>
<evidence type="ECO:0000256" key="4">
    <source>
        <dbReference type="ARBA" id="ARBA00022777"/>
    </source>
</evidence>
<dbReference type="Gene3D" id="2.30.29.30">
    <property type="entry name" value="Pleckstrin-homology domain (PH domain)/Phosphotyrosine-binding domain (PTB)"/>
    <property type="match status" value="1"/>
</dbReference>
<keyword evidence="2" id="KW-0808">Transferase</keyword>
<dbReference type="GO" id="GO:0005524">
    <property type="term" value="F:ATP binding"/>
    <property type="evidence" value="ECO:0007669"/>
    <property type="project" value="UniProtKB-KW"/>
</dbReference>
<dbReference type="PROSITE" id="PS00108">
    <property type="entry name" value="PROTEIN_KINASE_ST"/>
    <property type="match status" value="1"/>
</dbReference>
<feature type="compositionally biased region" description="Basic and acidic residues" evidence="6">
    <location>
        <begin position="159"/>
        <end position="178"/>
    </location>
</feature>
<evidence type="ECO:0008006" key="11">
    <source>
        <dbReference type="Google" id="ProtNLM"/>
    </source>
</evidence>
<feature type="region of interest" description="Disordered" evidence="6">
    <location>
        <begin position="512"/>
        <end position="536"/>
    </location>
</feature>
<feature type="domain" description="PH" evidence="7">
    <location>
        <begin position="388"/>
        <end position="481"/>
    </location>
</feature>
<keyword evidence="1" id="KW-0723">Serine/threonine-protein kinase</keyword>
<dbReference type="InterPro" id="IPR001849">
    <property type="entry name" value="PH_domain"/>
</dbReference>
<dbReference type="InterPro" id="IPR008271">
    <property type="entry name" value="Ser/Thr_kinase_AS"/>
</dbReference>
<proteinExistence type="predicted"/>
<evidence type="ECO:0000256" key="5">
    <source>
        <dbReference type="ARBA" id="ARBA00022840"/>
    </source>
</evidence>
<keyword evidence="5" id="KW-0067">ATP-binding</keyword>
<feature type="compositionally biased region" description="Polar residues" evidence="6">
    <location>
        <begin position="521"/>
        <end position="534"/>
    </location>
</feature>
<evidence type="ECO:0000313" key="10">
    <source>
        <dbReference type="Proteomes" id="UP001054902"/>
    </source>
</evidence>
<feature type="compositionally biased region" description="Polar residues" evidence="6">
    <location>
        <begin position="32"/>
        <end position="54"/>
    </location>
</feature>
<feature type="region of interest" description="Disordered" evidence="6">
    <location>
        <begin position="152"/>
        <end position="185"/>
    </location>
</feature>
<dbReference type="PANTHER" id="PTHR24349">
    <property type="entry name" value="SERINE/THREONINE-PROTEIN KINASE"/>
    <property type="match status" value="1"/>
</dbReference>
<dbReference type="Pfam" id="PF00069">
    <property type="entry name" value="Pkinase"/>
    <property type="match status" value="1"/>
</dbReference>
<dbReference type="SMART" id="SM00233">
    <property type="entry name" value="PH"/>
    <property type="match status" value="1"/>
</dbReference>
<dbReference type="Proteomes" id="UP001054902">
    <property type="component" value="Unassembled WGS sequence"/>
</dbReference>
<keyword evidence="10" id="KW-1185">Reference proteome</keyword>
<evidence type="ECO:0000259" key="8">
    <source>
        <dbReference type="PROSITE" id="PS50011"/>
    </source>
</evidence>
<dbReference type="GO" id="GO:0004674">
    <property type="term" value="F:protein serine/threonine kinase activity"/>
    <property type="evidence" value="ECO:0007669"/>
    <property type="project" value="UniProtKB-KW"/>
</dbReference>
<feature type="domain" description="Protein kinase" evidence="8">
    <location>
        <begin position="493"/>
        <end position="808"/>
    </location>
</feature>
<evidence type="ECO:0000256" key="2">
    <source>
        <dbReference type="ARBA" id="ARBA00022679"/>
    </source>
</evidence>
<dbReference type="EMBL" id="BLLK01000069">
    <property type="protein sequence ID" value="GFH60963.1"/>
    <property type="molecule type" value="Genomic_DNA"/>
</dbReference>
<gene>
    <name evidence="9" type="ORF">CTEN210_17439</name>
</gene>
<dbReference type="AlphaFoldDB" id="A0AAD3HFD9"/>
<evidence type="ECO:0000256" key="3">
    <source>
        <dbReference type="ARBA" id="ARBA00022741"/>
    </source>
</evidence>
<evidence type="ECO:0000313" key="9">
    <source>
        <dbReference type="EMBL" id="GFH60963.1"/>
    </source>
</evidence>
<keyword evidence="4" id="KW-0418">Kinase</keyword>
<feature type="compositionally biased region" description="Polar residues" evidence="6">
    <location>
        <begin position="115"/>
        <end position="132"/>
    </location>
</feature>
<protein>
    <recommendedName>
        <fullName evidence="11">Protein kinase domain-containing protein</fullName>
    </recommendedName>
</protein>
<feature type="compositionally biased region" description="Basic residues" evidence="6">
    <location>
        <begin position="8"/>
        <end position="17"/>
    </location>
</feature>
<dbReference type="PROSITE" id="PS50003">
    <property type="entry name" value="PH_DOMAIN"/>
    <property type="match status" value="1"/>
</dbReference>
<dbReference type="SUPFAM" id="SSF56112">
    <property type="entry name" value="Protein kinase-like (PK-like)"/>
    <property type="match status" value="1"/>
</dbReference>
<evidence type="ECO:0000256" key="6">
    <source>
        <dbReference type="SAM" id="MobiDB-lite"/>
    </source>
</evidence>
<dbReference type="InterPro" id="IPR011993">
    <property type="entry name" value="PH-like_dom_sf"/>
</dbReference>
<comment type="caution">
    <text evidence="9">The sequence shown here is derived from an EMBL/GenBank/DDBJ whole genome shotgun (WGS) entry which is preliminary data.</text>
</comment>
<dbReference type="InterPro" id="IPR050205">
    <property type="entry name" value="CDPK_Ser/Thr_kinases"/>
</dbReference>
<accession>A0AAD3HFD9</accession>
<feature type="region of interest" description="Disordered" evidence="6">
    <location>
        <begin position="1"/>
        <end position="54"/>
    </location>
</feature>
<dbReference type="InterPro" id="IPR000719">
    <property type="entry name" value="Prot_kinase_dom"/>
</dbReference>
<sequence>MSSPRFFGKLRKSKSKRSSSPPDRLPVDNEEVMSSSFASTNNSMGGFYSTTPPSFHVDGNTSPLSISPNTPKKEWETNYKTYLSHQGEEGQYLSSDASTENLIIGMRVPNLEKSSQGVLSQSYTPTTNSIPINNRHKSHDALDMAGRGHSRIINVDSDESGKSYGSERRPRTFSRDFRSAQVGNSKSVHGGNFFSGVFGKKKKDDEKNRADSFESLDSAMRKGAEVAIPVKDTQTMSPRTKQRALLQPGLLIGPRDVKKLRRKNKRRQKQIAFTQFHNSNKYATDTTAPYLGEEKSVQKGNNFASLRDLKKEVDSLAAVAEESLPVLTPIEGPDKWESNRRYLMAPAIMAICPSNVYSLFQDKRKDASQDNGDAIFHSKNLGVAQVSQIKPSGLVKEEYHWTSRHFVLHQNYLLEHDKPSERPKGFAFLQNCSIRKVEETNNLLRFDYYQPERSSRKSILIKLNSESERDYWLATLLVASRLKVEDLYEFDGSGYGPVLGRGRYAKVFPGRRRKRGRNEQGDASVNNTNSQTKNGILKKKPSFTSIAHLNSTLKREDCDCALKVIDKHKFWDRVQKGQERADTIVREASVQAALLASEDIYPGFLAVKSFFETMDKVVLELELLKGIDLYNHISSTKCVSEVEASNIMFDIISCLEAMQRCGIAHRDIKPANILMADANDPQGLSVKLGDFGMATFVGEDGLVRGRCGTPGFVAPEIFEAKVNGGYENKVDMFSAGVLMYVLLCGYEPFSFVDSEKELIKKNEEAKVPYPSEDWASISIEGRDLVEKMLERDPSKRIDPKKALQHPWITRRATDKNISVQRNRKEVLENFACTIS</sequence>
<dbReference type="SUPFAM" id="SSF50729">
    <property type="entry name" value="PH domain-like"/>
    <property type="match status" value="1"/>
</dbReference>
<reference evidence="9 10" key="1">
    <citation type="journal article" date="2021" name="Sci. Rep.">
        <title>The genome of the diatom Chaetoceros tenuissimus carries an ancient integrated fragment of an extant virus.</title>
        <authorList>
            <person name="Hongo Y."/>
            <person name="Kimura K."/>
            <person name="Takaki Y."/>
            <person name="Yoshida Y."/>
            <person name="Baba S."/>
            <person name="Kobayashi G."/>
            <person name="Nagasaki K."/>
            <person name="Hano T."/>
            <person name="Tomaru Y."/>
        </authorList>
    </citation>
    <scope>NUCLEOTIDE SEQUENCE [LARGE SCALE GENOMIC DNA]</scope>
    <source>
        <strain evidence="9 10">NIES-3715</strain>
    </source>
</reference>
<dbReference type="PROSITE" id="PS50011">
    <property type="entry name" value="PROTEIN_KINASE_DOM"/>
    <property type="match status" value="1"/>
</dbReference>